<dbReference type="EMBL" id="BNJG01000001">
    <property type="protein sequence ID" value="GHO55496.1"/>
    <property type="molecule type" value="Genomic_DNA"/>
</dbReference>
<evidence type="ECO:0008006" key="4">
    <source>
        <dbReference type="Google" id="ProtNLM"/>
    </source>
</evidence>
<proteinExistence type="predicted"/>
<feature type="compositionally biased region" description="Low complexity" evidence="1">
    <location>
        <begin position="170"/>
        <end position="188"/>
    </location>
</feature>
<evidence type="ECO:0000256" key="1">
    <source>
        <dbReference type="SAM" id="MobiDB-lite"/>
    </source>
</evidence>
<name>A0ABQ3URZ0_9CHLR</name>
<comment type="caution">
    <text evidence="2">The sequence shown here is derived from an EMBL/GenBank/DDBJ whole genome shotgun (WGS) entry which is preliminary data.</text>
</comment>
<organism evidence="2 3">
    <name type="scientific">Ktedonobacter robiniae</name>
    <dbReference type="NCBI Taxonomy" id="2778365"/>
    <lineage>
        <taxon>Bacteria</taxon>
        <taxon>Bacillati</taxon>
        <taxon>Chloroflexota</taxon>
        <taxon>Ktedonobacteria</taxon>
        <taxon>Ktedonobacterales</taxon>
        <taxon>Ktedonobacteraceae</taxon>
        <taxon>Ktedonobacter</taxon>
    </lineage>
</organism>
<reference evidence="2 3" key="1">
    <citation type="journal article" date="2021" name="Int. J. Syst. Evol. Microbiol.">
        <title>Reticulibacter mediterranei gen. nov., sp. nov., within the new family Reticulibacteraceae fam. nov., and Ktedonospora formicarum gen. nov., sp. nov., Ktedonobacter robiniae sp. nov., Dictyobacter formicarum sp. nov. and Dictyobacter arantiisoli sp. nov., belonging to the class Ktedonobacteria.</title>
        <authorList>
            <person name="Yabe S."/>
            <person name="Zheng Y."/>
            <person name="Wang C.M."/>
            <person name="Sakai Y."/>
            <person name="Abe K."/>
            <person name="Yokota A."/>
            <person name="Donadio S."/>
            <person name="Cavaletti L."/>
            <person name="Monciardini P."/>
        </authorList>
    </citation>
    <scope>NUCLEOTIDE SEQUENCE [LARGE SCALE GENOMIC DNA]</scope>
    <source>
        <strain evidence="2 3">SOSP1-30</strain>
    </source>
</reference>
<feature type="compositionally biased region" description="Polar residues" evidence="1">
    <location>
        <begin position="190"/>
        <end position="205"/>
    </location>
</feature>
<evidence type="ECO:0000313" key="3">
    <source>
        <dbReference type="Proteomes" id="UP000654345"/>
    </source>
</evidence>
<keyword evidence="3" id="KW-1185">Reference proteome</keyword>
<feature type="region of interest" description="Disordered" evidence="1">
    <location>
        <begin position="168"/>
        <end position="210"/>
    </location>
</feature>
<dbReference type="RefSeq" id="WP_201372073.1">
    <property type="nucleotide sequence ID" value="NZ_BNJG01000001.1"/>
</dbReference>
<gene>
    <name evidence="2" type="ORF">KSB_39710</name>
</gene>
<dbReference type="Proteomes" id="UP000654345">
    <property type="component" value="Unassembled WGS sequence"/>
</dbReference>
<accession>A0ABQ3URZ0</accession>
<evidence type="ECO:0000313" key="2">
    <source>
        <dbReference type="EMBL" id="GHO55496.1"/>
    </source>
</evidence>
<protein>
    <recommendedName>
        <fullName evidence="4">Single-stranded DNA-binding protein</fullName>
    </recommendedName>
</protein>
<sequence>MSNEYVQIQSRLAQPFEIEKLDFRAGGRGVALVYVELWEYFTRLDQDAPGEWELGEPKVIQATEFTNKDGEPVNLVSLLVPLTIAGKTVHGISDLKSPTGAYAQAVKRAAAVHGLGRYLYSAPTLANAYQGYNLVVDKSVLLAQCYAAWQLELPEGFEIKEAAPARPQYQQAGAQAPREQAPRQQPVQIPQAQVRASGNGDQNPAQHAGKISIPQAKKLYTVGITDEDILAMNTQDARNAVNDAFAGATADDIRANYLSGAPAPVAAASGGRARW</sequence>